<keyword evidence="2" id="KW-1185">Reference proteome</keyword>
<reference evidence="1 2" key="1">
    <citation type="submission" date="2015-08" db="EMBL/GenBank/DDBJ databases">
        <title>Next Generation Sequencing and Analysis of the Genome of Puccinia sorghi L Schw, the Causal Agent of Maize Common Rust.</title>
        <authorList>
            <person name="Rochi L."/>
            <person name="Burguener G."/>
            <person name="Darino M."/>
            <person name="Turjanski A."/>
            <person name="Kreff E."/>
            <person name="Dieguez M.J."/>
            <person name="Sacco F."/>
        </authorList>
    </citation>
    <scope>NUCLEOTIDE SEQUENCE [LARGE SCALE GENOMIC DNA]</scope>
    <source>
        <strain evidence="1 2">RO10H11247</strain>
    </source>
</reference>
<accession>A0A0L6UXZ9</accession>
<comment type="caution">
    <text evidence="1">The sequence shown here is derived from an EMBL/GenBank/DDBJ whole genome shotgun (WGS) entry which is preliminary data.</text>
</comment>
<name>A0A0L6UXZ9_9BASI</name>
<dbReference type="AlphaFoldDB" id="A0A0L6UXZ9"/>
<evidence type="ECO:0000313" key="1">
    <source>
        <dbReference type="EMBL" id="KNZ53122.1"/>
    </source>
</evidence>
<protein>
    <submittedName>
        <fullName evidence="1">Uncharacterized protein</fullName>
    </submittedName>
</protein>
<sequence>MLCLTPYSFCTRAATFSSNIGCNDDTKLQKRCFWIFNEEICKGKGTEMAKKGRINNPEVQAGIFLGALYTSRLDVKLRGSKTSHSTFLMLTVPKFPFLFSFTKNNSLYSQFLDSEILYKKTRAERQEIYLEIFSRTLETTEEEDKELIVKKRGNRPYRYRNGTMREHRKRTERRSERRLVLSKAGQCSWFCFSPSQCGSRVSREPQNLSAREGTKMCLSLRRIIESMRFPPQFGEFKIACFFQCVHNHVSRRYQIFYFFRQPLIINVKHGWIKIFFPKFFKEEFDPFIFLNTIHSVDDRAILCCLFLFHAIEHCFQKKIDPLLDRRCGKKNCLSR</sequence>
<dbReference type="VEuPathDB" id="FungiDB:VP01_3338g2"/>
<proteinExistence type="predicted"/>
<dbReference type="EMBL" id="LAVV01008322">
    <property type="protein sequence ID" value="KNZ53122.1"/>
    <property type="molecule type" value="Genomic_DNA"/>
</dbReference>
<dbReference type="Proteomes" id="UP000037035">
    <property type="component" value="Unassembled WGS sequence"/>
</dbReference>
<evidence type="ECO:0000313" key="2">
    <source>
        <dbReference type="Proteomes" id="UP000037035"/>
    </source>
</evidence>
<organism evidence="1 2">
    <name type="scientific">Puccinia sorghi</name>
    <dbReference type="NCBI Taxonomy" id="27349"/>
    <lineage>
        <taxon>Eukaryota</taxon>
        <taxon>Fungi</taxon>
        <taxon>Dikarya</taxon>
        <taxon>Basidiomycota</taxon>
        <taxon>Pucciniomycotina</taxon>
        <taxon>Pucciniomycetes</taxon>
        <taxon>Pucciniales</taxon>
        <taxon>Pucciniaceae</taxon>
        <taxon>Puccinia</taxon>
    </lineage>
</organism>
<gene>
    <name evidence="1" type="ORF">VP01_3338g2</name>
</gene>